<proteinExistence type="inferred from homology"/>
<dbReference type="PANTHER" id="PTHR42928:SF5">
    <property type="entry name" value="BLR1237 PROTEIN"/>
    <property type="match status" value="1"/>
</dbReference>
<dbReference type="STRING" id="336292.SAMN05660710_03249"/>
<accession>A0A1G5JJF9</accession>
<keyword evidence="2" id="KW-0732">Signal</keyword>
<dbReference type="PANTHER" id="PTHR42928">
    <property type="entry name" value="TRICARBOXYLATE-BINDING PROTEIN"/>
    <property type="match status" value="1"/>
</dbReference>
<dbReference type="EMBL" id="FMVT01000013">
    <property type="protein sequence ID" value="SCY88304.1"/>
    <property type="molecule type" value="Genomic_DNA"/>
</dbReference>
<dbReference type="Proteomes" id="UP000199502">
    <property type="component" value="Unassembled WGS sequence"/>
</dbReference>
<sequence>MSRHATTLFAATGMLAALIAPSAALAEYPERPIHIVVAWPAGGGHDIAARLLGASLSEQVGVPVVIDNVTGAGGSTGVRHLEQSDADGYTIGLIGMHAISQSFMNPNATRLDALEPVAYISDDPGALQVTAATGIETLDGYIEAVRADPGALINGNDPQGGNSFVFANALSQAIEQPIVQIPYQGHAPNVTALITNEIASATLPIPPVLEHYRGGTVRILGVMSPERHPMLPDVPTFREQGVDLVANDFVMIAAPTGLDPQIAQTLSAAIVSAVESPTFAEPAERNGMVLRPGDAEMAASELQRQVDLIYPLLESAGLVSAELARQ</sequence>
<protein>
    <submittedName>
        <fullName evidence="3">Tripartite-type tricarboxylate transporter, receptor component TctC</fullName>
    </submittedName>
</protein>
<keyword evidence="3" id="KW-0675">Receptor</keyword>
<comment type="similarity">
    <text evidence="1">Belongs to the UPF0065 (bug) family.</text>
</comment>
<dbReference type="CDD" id="cd07012">
    <property type="entry name" value="PBP2_Bug_TTT"/>
    <property type="match status" value="1"/>
</dbReference>
<feature type="chain" id="PRO_5011717840" evidence="2">
    <location>
        <begin position="27"/>
        <end position="326"/>
    </location>
</feature>
<name>A0A1G5JJF9_9RHOB</name>
<dbReference type="InterPro" id="IPR005064">
    <property type="entry name" value="BUG"/>
</dbReference>
<dbReference type="Gene3D" id="3.40.190.10">
    <property type="entry name" value="Periplasmic binding protein-like II"/>
    <property type="match status" value="1"/>
</dbReference>
<evidence type="ECO:0000256" key="1">
    <source>
        <dbReference type="ARBA" id="ARBA00006987"/>
    </source>
</evidence>
<dbReference type="Gene3D" id="3.40.190.150">
    <property type="entry name" value="Bordetella uptake gene, domain 1"/>
    <property type="match status" value="1"/>
</dbReference>
<dbReference type="PIRSF" id="PIRSF017082">
    <property type="entry name" value="YflP"/>
    <property type="match status" value="1"/>
</dbReference>
<dbReference type="RefSeq" id="WP_175453392.1">
    <property type="nucleotide sequence ID" value="NZ_FMVT01000013.1"/>
</dbReference>
<evidence type="ECO:0000256" key="2">
    <source>
        <dbReference type="SAM" id="SignalP"/>
    </source>
</evidence>
<dbReference type="Pfam" id="PF03401">
    <property type="entry name" value="TctC"/>
    <property type="match status" value="1"/>
</dbReference>
<gene>
    <name evidence="3" type="ORF">SAMN05660710_03249</name>
</gene>
<feature type="signal peptide" evidence="2">
    <location>
        <begin position="1"/>
        <end position="26"/>
    </location>
</feature>
<reference evidence="3 4" key="1">
    <citation type="submission" date="2016-10" db="EMBL/GenBank/DDBJ databases">
        <authorList>
            <person name="de Groot N.N."/>
        </authorList>
    </citation>
    <scope>NUCLEOTIDE SEQUENCE [LARGE SCALE GENOMIC DNA]</scope>
    <source>
        <strain evidence="3 4">CGMCC 1.8925</strain>
    </source>
</reference>
<dbReference type="AlphaFoldDB" id="A0A1G5JJF9"/>
<evidence type="ECO:0000313" key="3">
    <source>
        <dbReference type="EMBL" id="SCY88304.1"/>
    </source>
</evidence>
<organism evidence="3 4">
    <name type="scientific">Paracoccus tibetensis</name>
    <dbReference type="NCBI Taxonomy" id="336292"/>
    <lineage>
        <taxon>Bacteria</taxon>
        <taxon>Pseudomonadati</taxon>
        <taxon>Pseudomonadota</taxon>
        <taxon>Alphaproteobacteria</taxon>
        <taxon>Rhodobacterales</taxon>
        <taxon>Paracoccaceae</taxon>
        <taxon>Paracoccus</taxon>
    </lineage>
</organism>
<evidence type="ECO:0000313" key="4">
    <source>
        <dbReference type="Proteomes" id="UP000199502"/>
    </source>
</evidence>
<dbReference type="InterPro" id="IPR042100">
    <property type="entry name" value="Bug_dom1"/>
</dbReference>
<keyword evidence="4" id="KW-1185">Reference proteome</keyword>